<evidence type="ECO:0000313" key="1">
    <source>
        <dbReference type="EMBL" id="MFC5498118.1"/>
    </source>
</evidence>
<dbReference type="EMBL" id="JBHSMF010000006">
    <property type="protein sequence ID" value="MFC5498118.1"/>
    <property type="molecule type" value="Genomic_DNA"/>
</dbReference>
<accession>A0ABW0NEX7</accession>
<sequence length="85" mass="8919">MAMTLANAHLTELAAILRAVEYRLVTSDGQMLAEAAPGEVLSDANAVTLDLGPELALLARAREILKPEDDAAKEKAAVHRGIAKG</sequence>
<name>A0ABW0NEX7_9BURK</name>
<comment type="caution">
    <text evidence="1">The sequence shown here is derived from an EMBL/GenBank/DDBJ whole genome shotgun (WGS) entry which is preliminary data.</text>
</comment>
<gene>
    <name evidence="1" type="ORF">ACFPOE_11280</name>
</gene>
<protein>
    <submittedName>
        <fullName evidence="1">Uncharacterized protein</fullName>
    </submittedName>
</protein>
<organism evidence="1 2">
    <name type="scientific">Caenimonas terrae</name>
    <dbReference type="NCBI Taxonomy" id="696074"/>
    <lineage>
        <taxon>Bacteria</taxon>
        <taxon>Pseudomonadati</taxon>
        <taxon>Pseudomonadota</taxon>
        <taxon>Betaproteobacteria</taxon>
        <taxon>Burkholderiales</taxon>
        <taxon>Comamonadaceae</taxon>
        <taxon>Caenimonas</taxon>
    </lineage>
</organism>
<proteinExistence type="predicted"/>
<keyword evidence="2" id="KW-1185">Reference proteome</keyword>
<dbReference type="RefSeq" id="WP_376850179.1">
    <property type="nucleotide sequence ID" value="NZ_JBHSMF010000006.1"/>
</dbReference>
<evidence type="ECO:0000313" key="2">
    <source>
        <dbReference type="Proteomes" id="UP001596037"/>
    </source>
</evidence>
<reference evidence="2" key="1">
    <citation type="journal article" date="2019" name="Int. J. Syst. Evol. Microbiol.">
        <title>The Global Catalogue of Microorganisms (GCM) 10K type strain sequencing project: providing services to taxonomists for standard genome sequencing and annotation.</title>
        <authorList>
            <consortium name="The Broad Institute Genomics Platform"/>
            <consortium name="The Broad Institute Genome Sequencing Center for Infectious Disease"/>
            <person name="Wu L."/>
            <person name="Ma J."/>
        </authorList>
    </citation>
    <scope>NUCLEOTIDE SEQUENCE [LARGE SCALE GENOMIC DNA]</scope>
    <source>
        <strain evidence="2">CCUG 57401</strain>
    </source>
</reference>
<dbReference type="Proteomes" id="UP001596037">
    <property type="component" value="Unassembled WGS sequence"/>
</dbReference>